<dbReference type="InterPro" id="IPR036388">
    <property type="entry name" value="WH-like_DNA-bd_sf"/>
</dbReference>
<dbReference type="InterPro" id="IPR000835">
    <property type="entry name" value="HTH_MarR-typ"/>
</dbReference>
<keyword evidence="3" id="KW-1185">Reference proteome</keyword>
<evidence type="ECO:0000259" key="1">
    <source>
        <dbReference type="PROSITE" id="PS50995"/>
    </source>
</evidence>
<dbReference type="GO" id="GO:0003677">
    <property type="term" value="F:DNA binding"/>
    <property type="evidence" value="ECO:0007669"/>
    <property type="project" value="UniProtKB-KW"/>
</dbReference>
<name>A0ABS2RGM7_9ACTN</name>
<dbReference type="InterPro" id="IPR039422">
    <property type="entry name" value="MarR/SlyA-like"/>
</dbReference>
<dbReference type="PROSITE" id="PS50995">
    <property type="entry name" value="HTH_MARR_2"/>
    <property type="match status" value="1"/>
</dbReference>
<organism evidence="2 3">
    <name type="scientific">Microlunatus panaciterrae</name>
    <dbReference type="NCBI Taxonomy" id="400768"/>
    <lineage>
        <taxon>Bacteria</taxon>
        <taxon>Bacillati</taxon>
        <taxon>Actinomycetota</taxon>
        <taxon>Actinomycetes</taxon>
        <taxon>Propionibacteriales</taxon>
        <taxon>Propionibacteriaceae</taxon>
        <taxon>Microlunatus</taxon>
    </lineage>
</organism>
<dbReference type="SMART" id="SM00347">
    <property type="entry name" value="HTH_MARR"/>
    <property type="match status" value="1"/>
</dbReference>
<dbReference type="EMBL" id="JAFBCF010000001">
    <property type="protein sequence ID" value="MBM7798164.1"/>
    <property type="molecule type" value="Genomic_DNA"/>
</dbReference>
<comment type="caution">
    <text evidence="2">The sequence shown here is derived from an EMBL/GenBank/DDBJ whole genome shotgun (WGS) entry which is preliminary data.</text>
</comment>
<dbReference type="PANTHER" id="PTHR33164:SF99">
    <property type="entry name" value="MARR FAMILY REGULATORY PROTEIN"/>
    <property type="match status" value="1"/>
</dbReference>
<dbReference type="PANTHER" id="PTHR33164">
    <property type="entry name" value="TRANSCRIPTIONAL REGULATOR, MARR FAMILY"/>
    <property type="match status" value="1"/>
</dbReference>
<dbReference type="InterPro" id="IPR036390">
    <property type="entry name" value="WH_DNA-bd_sf"/>
</dbReference>
<dbReference type="SUPFAM" id="SSF46785">
    <property type="entry name" value="Winged helix' DNA-binding domain"/>
    <property type="match status" value="1"/>
</dbReference>
<dbReference type="Pfam" id="PF12802">
    <property type="entry name" value="MarR_2"/>
    <property type="match status" value="1"/>
</dbReference>
<evidence type="ECO:0000313" key="2">
    <source>
        <dbReference type="EMBL" id="MBM7798164.1"/>
    </source>
</evidence>
<protein>
    <submittedName>
        <fullName evidence="2">DNA-binding MarR family transcriptional regulator</fullName>
    </submittedName>
</protein>
<gene>
    <name evidence="2" type="ORF">JOE57_001085</name>
</gene>
<dbReference type="Proteomes" id="UP000704762">
    <property type="component" value="Unassembled WGS sequence"/>
</dbReference>
<dbReference type="RefSeq" id="WP_338041174.1">
    <property type="nucleotide sequence ID" value="NZ_BAAAQP010000011.1"/>
</dbReference>
<proteinExistence type="predicted"/>
<reference evidence="2 3" key="1">
    <citation type="submission" date="2021-01" db="EMBL/GenBank/DDBJ databases">
        <title>Sequencing the genomes of 1000 actinobacteria strains.</title>
        <authorList>
            <person name="Klenk H.-P."/>
        </authorList>
    </citation>
    <scope>NUCLEOTIDE SEQUENCE [LARGE SCALE GENOMIC DNA]</scope>
    <source>
        <strain evidence="2 3">DSM 18662</strain>
    </source>
</reference>
<sequence>MSEASSSESLNLGVLLFIPYRALENRVFETLAKAGFEDITVARGRIFQRIRPEGSRLTDLAEQAQVSKQAASGLVEELERAGYVTRVPDPSDARARLICVAPRGAAAVEAAAATVAEVEAEWARHLGPRRILQLRRILEALREVTDPYH</sequence>
<accession>A0ABS2RGM7</accession>
<feature type="domain" description="HTH marR-type" evidence="1">
    <location>
        <begin position="9"/>
        <end position="143"/>
    </location>
</feature>
<keyword evidence="2" id="KW-0238">DNA-binding</keyword>
<evidence type="ECO:0000313" key="3">
    <source>
        <dbReference type="Proteomes" id="UP000704762"/>
    </source>
</evidence>
<dbReference type="Gene3D" id="1.10.10.10">
    <property type="entry name" value="Winged helix-like DNA-binding domain superfamily/Winged helix DNA-binding domain"/>
    <property type="match status" value="1"/>
</dbReference>